<evidence type="ECO:0000313" key="2">
    <source>
        <dbReference type="EMBL" id="GBP07502.1"/>
    </source>
</evidence>
<organism evidence="2 3">
    <name type="scientific">Eumeta variegata</name>
    <name type="common">Bagworm moth</name>
    <name type="synonym">Eumeta japonica</name>
    <dbReference type="NCBI Taxonomy" id="151549"/>
    <lineage>
        <taxon>Eukaryota</taxon>
        <taxon>Metazoa</taxon>
        <taxon>Ecdysozoa</taxon>
        <taxon>Arthropoda</taxon>
        <taxon>Hexapoda</taxon>
        <taxon>Insecta</taxon>
        <taxon>Pterygota</taxon>
        <taxon>Neoptera</taxon>
        <taxon>Endopterygota</taxon>
        <taxon>Lepidoptera</taxon>
        <taxon>Glossata</taxon>
        <taxon>Ditrysia</taxon>
        <taxon>Tineoidea</taxon>
        <taxon>Psychidae</taxon>
        <taxon>Oiketicinae</taxon>
        <taxon>Eumeta</taxon>
    </lineage>
</organism>
<feature type="compositionally biased region" description="Basic and acidic residues" evidence="1">
    <location>
        <begin position="121"/>
        <end position="139"/>
    </location>
</feature>
<keyword evidence="3" id="KW-1185">Reference proteome</keyword>
<feature type="compositionally biased region" description="Basic and acidic residues" evidence="1">
    <location>
        <begin position="158"/>
        <end position="174"/>
    </location>
</feature>
<name>A0A4C1SZ66_EUMVA</name>
<comment type="caution">
    <text evidence="2">The sequence shown here is derived from an EMBL/GenBank/DDBJ whole genome shotgun (WGS) entry which is preliminary data.</text>
</comment>
<accession>A0A4C1SZ66</accession>
<sequence length="218" mass="24012">MCSTAARMCTGTRTTRRCRRCWEARARCAPASPRCRTALAQAWGVAGRGRGARTSADGAPSSRRRELPGFRGSSADRAPRTRCANTPVTRPVRTGMLVTRSEPHPEGGRALADVVSYSGSERSRSESGSDSQRSPERTRGPLHALHALAALKRKRKKFSDSRRTPDRSSSDKKLMKLMQELEKKTPGIINRKGVWGCHRDNARPATSLVTQQIFKEIG</sequence>
<evidence type="ECO:0000256" key="1">
    <source>
        <dbReference type="SAM" id="MobiDB-lite"/>
    </source>
</evidence>
<dbReference type="Proteomes" id="UP000299102">
    <property type="component" value="Unassembled WGS sequence"/>
</dbReference>
<proteinExistence type="predicted"/>
<dbReference type="AlphaFoldDB" id="A0A4C1SZ66"/>
<protein>
    <submittedName>
        <fullName evidence="2">Uncharacterized protein</fullName>
    </submittedName>
</protein>
<gene>
    <name evidence="2" type="ORF">EVAR_4847_1</name>
</gene>
<reference evidence="2 3" key="1">
    <citation type="journal article" date="2019" name="Commun. Biol.">
        <title>The bagworm genome reveals a unique fibroin gene that provides high tensile strength.</title>
        <authorList>
            <person name="Kono N."/>
            <person name="Nakamura H."/>
            <person name="Ohtoshi R."/>
            <person name="Tomita M."/>
            <person name="Numata K."/>
            <person name="Arakawa K."/>
        </authorList>
    </citation>
    <scope>NUCLEOTIDE SEQUENCE [LARGE SCALE GENOMIC DNA]</scope>
</reference>
<evidence type="ECO:0000313" key="3">
    <source>
        <dbReference type="Proteomes" id="UP000299102"/>
    </source>
</evidence>
<feature type="region of interest" description="Disordered" evidence="1">
    <location>
        <begin position="45"/>
        <end position="174"/>
    </location>
</feature>
<dbReference type="EMBL" id="BGZK01000026">
    <property type="protein sequence ID" value="GBP07502.1"/>
    <property type="molecule type" value="Genomic_DNA"/>
</dbReference>